<feature type="compositionally biased region" description="Low complexity" evidence="1">
    <location>
        <begin position="639"/>
        <end position="648"/>
    </location>
</feature>
<feature type="transmembrane region" description="Helical" evidence="2">
    <location>
        <begin position="489"/>
        <end position="509"/>
    </location>
</feature>
<protein>
    <submittedName>
        <fullName evidence="5">FAS1 domain-containing protein</fullName>
    </submittedName>
</protein>
<dbReference type="AlphaFoldDB" id="A0A7E4V696"/>
<evidence type="ECO:0000313" key="4">
    <source>
        <dbReference type="Proteomes" id="UP000492821"/>
    </source>
</evidence>
<sequence>MSRILFIFILLIPFLYIINADDSDDEPLAEVEGGILVTGLGKFQLKTPDILEIILRDRTTCSGIVKLCYSAAGMVEPMLRRYLNKHDECETDYCMVFMDPKTVICLGGSCTPDGAEMQFRLGENTDYTCPRLVSSEKVQNFTAVALPTGCEIVFKGAEKVIDEDKEKEAEEEKKRVAAAATMKYVYIGVGVGIGLLLLVGIIVIAVIVIRKRRAKRAAANQPVKPSKDKTKKSKQKDAATPGPSEDVTTSTVPVSLPVESTQQPSTPLEAQPEMQPPQTTVTPPVKANVAIEPKVEVTTPPPPSKTESKEKAKPSKDKLKESKEKLPEIKVDVPTTPKPPPPYPSQFRDFLEDAFDSLHRMGVLVLQPIKVKEPTGGLHPFMYKIKKDFDVTMARKVHQTELNLLTTPGAGKAFNLLNKMMKGARNELIHHGMSFTKDHRPEFYVLDDAMVVYLKNPNTPSFIVLYVFTLLYSNDFNMNDGIDGKLDRLSIAALFVVAMMIELPPYIRIEALTKFRYRMPQIYRLFPQQDLLLMPYPVNLMSKLSPRKVTKMLDIPPDVAVVDDRYFDQVVMANAPPNFAKTSNTTNSKHRPKRRALKSNNDKTSRSGEKHRKSPDKTSKSTEIQSPEASKSGEKGSKSVESNQSNASEFKKASESKASSKVNWQKNDEKSRSKESKTKENEV</sequence>
<feature type="signal peptide" evidence="3">
    <location>
        <begin position="1"/>
        <end position="20"/>
    </location>
</feature>
<feature type="region of interest" description="Disordered" evidence="1">
    <location>
        <begin position="217"/>
        <end position="342"/>
    </location>
</feature>
<evidence type="ECO:0000313" key="5">
    <source>
        <dbReference type="WBParaSite" id="Pan_g17040.t1"/>
    </source>
</evidence>
<feature type="region of interest" description="Disordered" evidence="1">
    <location>
        <begin position="577"/>
        <end position="683"/>
    </location>
</feature>
<feature type="transmembrane region" description="Helical" evidence="2">
    <location>
        <begin position="459"/>
        <end position="477"/>
    </location>
</feature>
<keyword evidence="4" id="KW-1185">Reference proteome</keyword>
<feature type="transmembrane region" description="Helical" evidence="2">
    <location>
        <begin position="184"/>
        <end position="209"/>
    </location>
</feature>
<dbReference type="Proteomes" id="UP000492821">
    <property type="component" value="Unassembled WGS sequence"/>
</dbReference>
<organism evidence="4 5">
    <name type="scientific">Panagrellus redivivus</name>
    <name type="common">Microworm</name>
    <dbReference type="NCBI Taxonomy" id="6233"/>
    <lineage>
        <taxon>Eukaryota</taxon>
        <taxon>Metazoa</taxon>
        <taxon>Ecdysozoa</taxon>
        <taxon>Nematoda</taxon>
        <taxon>Chromadorea</taxon>
        <taxon>Rhabditida</taxon>
        <taxon>Tylenchina</taxon>
        <taxon>Panagrolaimomorpha</taxon>
        <taxon>Panagrolaimoidea</taxon>
        <taxon>Panagrolaimidae</taxon>
        <taxon>Panagrellus</taxon>
    </lineage>
</organism>
<feature type="compositionally biased region" description="Basic residues" evidence="1">
    <location>
        <begin position="588"/>
        <end position="597"/>
    </location>
</feature>
<evidence type="ECO:0000256" key="3">
    <source>
        <dbReference type="SAM" id="SignalP"/>
    </source>
</evidence>
<feature type="compositionally biased region" description="Basic and acidic residues" evidence="1">
    <location>
        <begin position="306"/>
        <end position="331"/>
    </location>
</feature>
<feature type="compositionally biased region" description="Low complexity" evidence="1">
    <location>
        <begin position="247"/>
        <end position="261"/>
    </location>
</feature>
<feature type="chain" id="PRO_5028949441" evidence="3">
    <location>
        <begin position="21"/>
        <end position="683"/>
    </location>
</feature>
<dbReference type="WBParaSite" id="Pan_g17040.t1">
    <property type="protein sequence ID" value="Pan_g17040.t1"/>
    <property type="gene ID" value="Pan_g17040"/>
</dbReference>
<feature type="compositionally biased region" description="Basic and acidic residues" evidence="1">
    <location>
        <begin position="666"/>
        <end position="683"/>
    </location>
</feature>
<feature type="compositionally biased region" description="Low complexity" evidence="1">
    <location>
        <begin position="276"/>
        <end position="285"/>
    </location>
</feature>
<accession>A0A7E4V696</accession>
<reference evidence="5" key="2">
    <citation type="submission" date="2020-10" db="UniProtKB">
        <authorList>
            <consortium name="WormBaseParasite"/>
        </authorList>
    </citation>
    <scope>IDENTIFICATION</scope>
</reference>
<keyword evidence="3" id="KW-0732">Signal</keyword>
<keyword evidence="2" id="KW-0472">Membrane</keyword>
<evidence type="ECO:0000256" key="1">
    <source>
        <dbReference type="SAM" id="MobiDB-lite"/>
    </source>
</evidence>
<reference evidence="4" key="1">
    <citation type="journal article" date="2013" name="Genetics">
        <title>The draft genome and transcriptome of Panagrellus redivivus are shaped by the harsh demands of a free-living lifestyle.</title>
        <authorList>
            <person name="Srinivasan J."/>
            <person name="Dillman A.R."/>
            <person name="Macchietto M.G."/>
            <person name="Heikkinen L."/>
            <person name="Lakso M."/>
            <person name="Fracchia K.M."/>
            <person name="Antoshechkin I."/>
            <person name="Mortazavi A."/>
            <person name="Wong G."/>
            <person name="Sternberg P.W."/>
        </authorList>
    </citation>
    <scope>NUCLEOTIDE SEQUENCE [LARGE SCALE GENOMIC DNA]</scope>
    <source>
        <strain evidence="4">MT8872</strain>
    </source>
</reference>
<keyword evidence="2" id="KW-0812">Transmembrane</keyword>
<proteinExistence type="predicted"/>
<evidence type="ECO:0000256" key="2">
    <source>
        <dbReference type="SAM" id="Phobius"/>
    </source>
</evidence>
<keyword evidence="2" id="KW-1133">Transmembrane helix</keyword>
<name>A0A7E4V696_PANRE</name>